<evidence type="ECO:0000256" key="5">
    <source>
        <dbReference type="ARBA" id="ARBA00024179"/>
    </source>
</evidence>
<dbReference type="SUPFAM" id="SSF56784">
    <property type="entry name" value="HAD-like"/>
    <property type="match status" value="1"/>
</dbReference>
<proteinExistence type="inferred from homology"/>
<evidence type="ECO:0000256" key="4">
    <source>
        <dbReference type="ARBA" id="ARBA00022801"/>
    </source>
</evidence>
<dbReference type="Proteomes" id="UP000722989">
    <property type="component" value="Unassembled WGS sequence"/>
</dbReference>
<dbReference type="InterPro" id="IPR044651">
    <property type="entry name" value="OTSB-like"/>
</dbReference>
<evidence type="ECO:0000256" key="1">
    <source>
        <dbReference type="ARBA" id="ARBA00000500"/>
    </source>
</evidence>
<name>A0ABX0Y1B4_9ACTN</name>
<evidence type="ECO:0000256" key="6">
    <source>
        <dbReference type="RuleBase" id="RU361117"/>
    </source>
</evidence>
<dbReference type="EMBL" id="JAATVY010000011">
    <property type="protein sequence ID" value="NJC71365.1"/>
    <property type="molecule type" value="Genomic_DNA"/>
</dbReference>
<comment type="pathway">
    <text evidence="2 6">Glycan biosynthesis; trehalose biosynthesis.</text>
</comment>
<dbReference type="PANTHER" id="PTHR43768">
    <property type="entry name" value="TREHALOSE 6-PHOSPHATE PHOSPHATASE"/>
    <property type="match status" value="1"/>
</dbReference>
<evidence type="ECO:0000256" key="2">
    <source>
        <dbReference type="ARBA" id="ARBA00005199"/>
    </source>
</evidence>
<evidence type="ECO:0000313" key="8">
    <source>
        <dbReference type="Proteomes" id="UP000722989"/>
    </source>
</evidence>
<comment type="cofactor">
    <cofactor evidence="6">
        <name>Mg(2+)</name>
        <dbReference type="ChEBI" id="CHEBI:18420"/>
    </cofactor>
</comment>
<keyword evidence="6" id="KW-0460">Magnesium</keyword>
<keyword evidence="8" id="KW-1185">Reference proteome</keyword>
<comment type="function">
    <text evidence="5 6">Removes the phosphate from trehalose 6-phosphate to produce free trehalose.</text>
</comment>
<dbReference type="InterPro" id="IPR023214">
    <property type="entry name" value="HAD_sf"/>
</dbReference>
<dbReference type="NCBIfam" id="TIGR01484">
    <property type="entry name" value="HAD-SF-IIB"/>
    <property type="match status" value="1"/>
</dbReference>
<dbReference type="PANTHER" id="PTHR43768:SF3">
    <property type="entry name" value="TREHALOSE 6-PHOSPHATE PHOSPHATASE"/>
    <property type="match status" value="1"/>
</dbReference>
<dbReference type="EC" id="3.1.3.12" evidence="6"/>
<dbReference type="GO" id="GO:0004805">
    <property type="term" value="F:trehalose-phosphatase activity"/>
    <property type="evidence" value="ECO:0007669"/>
    <property type="project" value="UniProtKB-EC"/>
</dbReference>
<gene>
    <name evidence="7" type="primary">otsB</name>
    <name evidence="7" type="ORF">HC031_16815</name>
</gene>
<protein>
    <recommendedName>
        <fullName evidence="6">Trehalose 6-phosphate phosphatase</fullName>
        <ecNumber evidence="6">3.1.3.12</ecNumber>
    </recommendedName>
</protein>
<dbReference type="NCBIfam" id="TIGR00685">
    <property type="entry name" value="T6PP"/>
    <property type="match status" value="1"/>
</dbReference>
<reference evidence="7 8" key="1">
    <citation type="submission" date="2020-03" db="EMBL/GenBank/DDBJ databases">
        <title>WGS of the type strain of Planosporangium spp.</title>
        <authorList>
            <person name="Thawai C."/>
        </authorList>
    </citation>
    <scope>NUCLEOTIDE SEQUENCE [LARGE SCALE GENOMIC DNA]</scope>
    <source>
        <strain evidence="7 8">TBRC 5610</strain>
    </source>
</reference>
<evidence type="ECO:0000256" key="3">
    <source>
        <dbReference type="ARBA" id="ARBA00008770"/>
    </source>
</evidence>
<evidence type="ECO:0000313" key="7">
    <source>
        <dbReference type="EMBL" id="NJC71365.1"/>
    </source>
</evidence>
<comment type="similarity">
    <text evidence="3 6">Belongs to the trehalose phosphatase family.</text>
</comment>
<comment type="catalytic activity">
    <reaction evidence="1 6">
        <text>alpha,alpha-trehalose 6-phosphate + H2O = alpha,alpha-trehalose + phosphate</text>
        <dbReference type="Rhea" id="RHEA:23420"/>
        <dbReference type="ChEBI" id="CHEBI:15377"/>
        <dbReference type="ChEBI" id="CHEBI:16551"/>
        <dbReference type="ChEBI" id="CHEBI:43474"/>
        <dbReference type="ChEBI" id="CHEBI:58429"/>
        <dbReference type="EC" id="3.1.3.12"/>
    </reaction>
</comment>
<dbReference type="Gene3D" id="3.30.70.1020">
    <property type="entry name" value="Trehalose-6-phosphate phosphatase related protein, domain 2"/>
    <property type="match status" value="1"/>
</dbReference>
<dbReference type="CDD" id="cd01627">
    <property type="entry name" value="HAD_TPP"/>
    <property type="match status" value="1"/>
</dbReference>
<dbReference type="InterPro" id="IPR036412">
    <property type="entry name" value="HAD-like_sf"/>
</dbReference>
<sequence>MSPVTVRDLPNALHDDGAFVRRLAGRRPAAFLDYDGVLTPIVDRPEDAVMSDSMRDTVRALATRCPVCVVSGRDRAVVQRLMGLDDLVVAGSHGFDIWSPRIGTIPDNPAAGFEGLIASVTGRVLAEVGTIPGVKVEPKRAAVAVHYRLATDSGREQVAALVRQLLAEQPDRLKVTPGKMVYELQPKIDWNKGRAVCFLMDVLGLDSPDVVPLYLGDDITDEDAFRALRGRGIGILVGRPDDPEVAGRATDAEFVLASTGEVEQFLTRLGR</sequence>
<dbReference type="Pfam" id="PF02358">
    <property type="entry name" value="Trehalose_PPase"/>
    <property type="match status" value="1"/>
</dbReference>
<organism evidence="7 8">
    <name type="scientific">Planosporangium thailandense</name>
    <dbReference type="NCBI Taxonomy" id="765197"/>
    <lineage>
        <taxon>Bacteria</taxon>
        <taxon>Bacillati</taxon>
        <taxon>Actinomycetota</taxon>
        <taxon>Actinomycetes</taxon>
        <taxon>Micromonosporales</taxon>
        <taxon>Micromonosporaceae</taxon>
        <taxon>Planosporangium</taxon>
    </lineage>
</organism>
<dbReference type="RefSeq" id="WP_167926271.1">
    <property type="nucleotide sequence ID" value="NZ_JAATVY010000011.1"/>
</dbReference>
<comment type="caution">
    <text evidence="7">The sequence shown here is derived from an EMBL/GenBank/DDBJ whole genome shotgun (WGS) entry which is preliminary data.</text>
</comment>
<accession>A0ABX0Y1B4</accession>
<keyword evidence="4 6" id="KW-0378">Hydrolase</keyword>
<keyword evidence="6" id="KW-0479">Metal-binding</keyword>
<dbReference type="Gene3D" id="3.40.50.1000">
    <property type="entry name" value="HAD superfamily/HAD-like"/>
    <property type="match status" value="1"/>
</dbReference>
<dbReference type="InterPro" id="IPR006379">
    <property type="entry name" value="HAD-SF_hydro_IIB"/>
</dbReference>
<dbReference type="InterPro" id="IPR003337">
    <property type="entry name" value="Trehalose_PPase"/>
</dbReference>